<dbReference type="Proteomes" id="UP000619479">
    <property type="component" value="Unassembled WGS sequence"/>
</dbReference>
<dbReference type="EMBL" id="BOMH01000041">
    <property type="protein sequence ID" value="GID67790.1"/>
    <property type="molecule type" value="Genomic_DNA"/>
</dbReference>
<evidence type="ECO:0000256" key="1">
    <source>
        <dbReference type="SAM" id="SignalP"/>
    </source>
</evidence>
<reference evidence="2" key="1">
    <citation type="submission" date="2021-01" db="EMBL/GenBank/DDBJ databases">
        <title>Whole genome shotgun sequence of Actinoplanes cyaneus NBRC 14990.</title>
        <authorList>
            <person name="Komaki H."/>
            <person name="Tamura T."/>
        </authorList>
    </citation>
    <scope>NUCLEOTIDE SEQUENCE</scope>
    <source>
        <strain evidence="2">NBRC 14990</strain>
    </source>
</reference>
<protein>
    <submittedName>
        <fullName evidence="2">Uncharacterized protein</fullName>
    </submittedName>
</protein>
<name>A0A919M301_9ACTN</name>
<comment type="caution">
    <text evidence="2">The sequence shown here is derived from an EMBL/GenBank/DDBJ whole genome shotgun (WGS) entry which is preliminary data.</text>
</comment>
<dbReference type="AlphaFoldDB" id="A0A919M301"/>
<evidence type="ECO:0000313" key="3">
    <source>
        <dbReference type="Proteomes" id="UP000619479"/>
    </source>
</evidence>
<feature type="chain" id="PRO_5038070442" evidence="1">
    <location>
        <begin position="22"/>
        <end position="105"/>
    </location>
</feature>
<proteinExistence type="predicted"/>
<gene>
    <name evidence="2" type="ORF">Acy02nite_56710</name>
</gene>
<organism evidence="2 3">
    <name type="scientific">Actinoplanes cyaneus</name>
    <dbReference type="NCBI Taxonomy" id="52696"/>
    <lineage>
        <taxon>Bacteria</taxon>
        <taxon>Bacillati</taxon>
        <taxon>Actinomycetota</taxon>
        <taxon>Actinomycetes</taxon>
        <taxon>Micromonosporales</taxon>
        <taxon>Micromonosporaceae</taxon>
        <taxon>Actinoplanes</taxon>
    </lineage>
</organism>
<keyword evidence="1" id="KW-0732">Signal</keyword>
<accession>A0A919M301</accession>
<sequence length="105" mass="10716">MRTVVAVLAAGMMVVTSPAQAASAPHYRPGTIYFNKTETAQLTYLTGVAAVRSVAAAPFGRIIGDNAAEIMVRAGSANMVGQCVKITSMGAIGTYGGNDGDGFCQ</sequence>
<evidence type="ECO:0000313" key="2">
    <source>
        <dbReference type="EMBL" id="GID67790.1"/>
    </source>
</evidence>
<feature type="signal peptide" evidence="1">
    <location>
        <begin position="1"/>
        <end position="21"/>
    </location>
</feature>
<keyword evidence="3" id="KW-1185">Reference proteome</keyword>
<dbReference type="RefSeq" id="WP_203745892.1">
    <property type="nucleotide sequence ID" value="NZ_BAAAUC010000008.1"/>
</dbReference>